<dbReference type="Gene3D" id="3.40.50.2300">
    <property type="match status" value="1"/>
</dbReference>
<dbReference type="Pfam" id="PF00072">
    <property type="entry name" value="Response_reg"/>
    <property type="match status" value="1"/>
</dbReference>
<keyword evidence="7" id="KW-1185">Reference proteome</keyword>
<dbReference type="PRINTS" id="PR00038">
    <property type="entry name" value="HTHLUXR"/>
</dbReference>
<dbReference type="AlphaFoldDB" id="A0A6G4WSK4"/>
<dbReference type="InterPro" id="IPR058245">
    <property type="entry name" value="NreC/VraR/RcsB-like_REC"/>
</dbReference>
<dbReference type="SUPFAM" id="SSF52172">
    <property type="entry name" value="CheY-like"/>
    <property type="match status" value="1"/>
</dbReference>
<sequence length="243" mass="26467">MSAPAFCSVGPEVPASFMSCQRGFVEMSSKQIRVLLIDHQTLLRESLGAMLGAERDLVVAGHATGAEEALDLVARVQPDVVLFDADRPERLMDAFVRLRAACGSRFLVLSSHDHPALLQELLAMGVSGYLAKTVTLLELVTAIRTVAVRDGCVVLSVSRASIERLGRAEDDAGLSRREKEILRRISDGLSNGQIARRLSISEGTVKRHVHSIFIKLGAVSRIDAVNKYSELREGRGELYESVS</sequence>
<reference evidence="6 7" key="1">
    <citation type="submission" date="2020-02" db="EMBL/GenBank/DDBJ databases">
        <title>Whole-genome analyses of novel actinobacteria.</title>
        <authorList>
            <person name="Sahin N."/>
            <person name="Tatar D."/>
        </authorList>
    </citation>
    <scope>NUCLEOTIDE SEQUENCE [LARGE SCALE GENOMIC DNA]</scope>
    <source>
        <strain evidence="6 7">SB3404</strain>
    </source>
</reference>
<dbReference type="GO" id="GO:0003677">
    <property type="term" value="F:DNA binding"/>
    <property type="evidence" value="ECO:0007669"/>
    <property type="project" value="UniProtKB-KW"/>
</dbReference>
<feature type="domain" description="HTH luxR-type" evidence="4">
    <location>
        <begin position="167"/>
        <end position="232"/>
    </location>
</feature>
<dbReference type="InterPro" id="IPR039420">
    <property type="entry name" value="WalR-like"/>
</dbReference>
<protein>
    <submittedName>
        <fullName evidence="6">Response regulator transcription factor</fullName>
    </submittedName>
</protein>
<dbReference type="CDD" id="cd17535">
    <property type="entry name" value="REC_NarL-like"/>
    <property type="match status" value="1"/>
</dbReference>
<accession>A0A6G4WSK4</accession>
<dbReference type="GO" id="GO:0006355">
    <property type="term" value="P:regulation of DNA-templated transcription"/>
    <property type="evidence" value="ECO:0007669"/>
    <property type="project" value="InterPro"/>
</dbReference>
<dbReference type="InterPro" id="IPR011006">
    <property type="entry name" value="CheY-like_superfamily"/>
</dbReference>
<dbReference type="PROSITE" id="PS50043">
    <property type="entry name" value="HTH_LUXR_2"/>
    <property type="match status" value="1"/>
</dbReference>
<dbReference type="Proteomes" id="UP000477722">
    <property type="component" value="Unassembled WGS sequence"/>
</dbReference>
<feature type="modified residue" description="4-aspartylphosphate" evidence="3">
    <location>
        <position position="84"/>
    </location>
</feature>
<dbReference type="GO" id="GO:0000160">
    <property type="term" value="P:phosphorelay signal transduction system"/>
    <property type="evidence" value="ECO:0007669"/>
    <property type="project" value="InterPro"/>
</dbReference>
<feature type="domain" description="Response regulatory" evidence="5">
    <location>
        <begin position="33"/>
        <end position="147"/>
    </location>
</feature>
<dbReference type="InterPro" id="IPR000792">
    <property type="entry name" value="Tscrpt_reg_LuxR_C"/>
</dbReference>
<dbReference type="InterPro" id="IPR001789">
    <property type="entry name" value="Sig_transdc_resp-reg_receiver"/>
</dbReference>
<name>A0A6G4WSK4_9ACTN</name>
<dbReference type="RefSeq" id="WP_165297261.1">
    <property type="nucleotide sequence ID" value="NZ_JAAKZZ010000024.1"/>
</dbReference>
<dbReference type="SMART" id="SM00421">
    <property type="entry name" value="HTH_LUXR"/>
    <property type="match status" value="1"/>
</dbReference>
<dbReference type="EMBL" id="JAAKZZ010000024">
    <property type="protein sequence ID" value="NGO67607.1"/>
    <property type="molecule type" value="Genomic_DNA"/>
</dbReference>
<dbReference type="CDD" id="cd06170">
    <property type="entry name" value="LuxR_C_like"/>
    <property type="match status" value="1"/>
</dbReference>
<dbReference type="Pfam" id="PF00196">
    <property type="entry name" value="GerE"/>
    <property type="match status" value="1"/>
</dbReference>
<dbReference type="SMART" id="SM00448">
    <property type="entry name" value="REC"/>
    <property type="match status" value="1"/>
</dbReference>
<evidence type="ECO:0000313" key="7">
    <source>
        <dbReference type="Proteomes" id="UP000477722"/>
    </source>
</evidence>
<keyword evidence="1 3" id="KW-0597">Phosphoprotein</keyword>
<organism evidence="6 7">
    <name type="scientific">Streptomyces boncukensis</name>
    <dbReference type="NCBI Taxonomy" id="2711219"/>
    <lineage>
        <taxon>Bacteria</taxon>
        <taxon>Bacillati</taxon>
        <taxon>Actinomycetota</taxon>
        <taxon>Actinomycetes</taxon>
        <taxon>Kitasatosporales</taxon>
        <taxon>Streptomycetaceae</taxon>
        <taxon>Streptomyces</taxon>
    </lineage>
</organism>
<dbReference type="PROSITE" id="PS50110">
    <property type="entry name" value="RESPONSE_REGULATORY"/>
    <property type="match status" value="1"/>
</dbReference>
<evidence type="ECO:0000259" key="5">
    <source>
        <dbReference type="PROSITE" id="PS50110"/>
    </source>
</evidence>
<evidence type="ECO:0000259" key="4">
    <source>
        <dbReference type="PROSITE" id="PS50043"/>
    </source>
</evidence>
<gene>
    <name evidence="6" type="ORF">G5C65_04385</name>
</gene>
<dbReference type="InterPro" id="IPR016032">
    <property type="entry name" value="Sig_transdc_resp-reg_C-effctor"/>
</dbReference>
<dbReference type="SUPFAM" id="SSF46894">
    <property type="entry name" value="C-terminal effector domain of the bipartite response regulators"/>
    <property type="match status" value="1"/>
</dbReference>
<evidence type="ECO:0000313" key="6">
    <source>
        <dbReference type="EMBL" id="NGO67607.1"/>
    </source>
</evidence>
<keyword evidence="2" id="KW-0238">DNA-binding</keyword>
<evidence type="ECO:0000256" key="1">
    <source>
        <dbReference type="ARBA" id="ARBA00022553"/>
    </source>
</evidence>
<evidence type="ECO:0000256" key="2">
    <source>
        <dbReference type="ARBA" id="ARBA00023125"/>
    </source>
</evidence>
<dbReference type="PROSITE" id="PS00622">
    <property type="entry name" value="HTH_LUXR_1"/>
    <property type="match status" value="1"/>
</dbReference>
<dbReference type="PANTHER" id="PTHR43214">
    <property type="entry name" value="TWO-COMPONENT RESPONSE REGULATOR"/>
    <property type="match status" value="1"/>
</dbReference>
<comment type="caution">
    <text evidence="6">The sequence shown here is derived from an EMBL/GenBank/DDBJ whole genome shotgun (WGS) entry which is preliminary data.</text>
</comment>
<evidence type="ECO:0000256" key="3">
    <source>
        <dbReference type="PROSITE-ProRule" id="PRU00169"/>
    </source>
</evidence>
<proteinExistence type="predicted"/>